<dbReference type="GO" id="GO:0140359">
    <property type="term" value="F:ABC-type transporter activity"/>
    <property type="evidence" value="ECO:0007669"/>
    <property type="project" value="InterPro"/>
</dbReference>
<evidence type="ECO:0000313" key="13">
    <source>
        <dbReference type="Proteomes" id="UP000216316"/>
    </source>
</evidence>
<name>A0A256LD94_9LACO</name>
<keyword evidence="2 7" id="KW-0812">Transmembrane</keyword>
<evidence type="ECO:0000259" key="9">
    <source>
        <dbReference type="PROSITE" id="PS50929"/>
    </source>
</evidence>
<dbReference type="InterPro" id="IPR014216">
    <property type="entry name" value="ABC_transptr_CydD"/>
</dbReference>
<comment type="subcellular location">
    <subcellularLocation>
        <location evidence="1">Cell membrane</location>
        <topology evidence="1">Multi-pass membrane protein</topology>
    </subcellularLocation>
</comment>
<dbReference type="Pfam" id="PF00005">
    <property type="entry name" value="ABC_tran"/>
    <property type="match status" value="1"/>
</dbReference>
<dbReference type="InterPro" id="IPR027417">
    <property type="entry name" value="P-loop_NTPase"/>
</dbReference>
<keyword evidence="4" id="KW-0067">ATP-binding</keyword>
<organism evidence="11 12">
    <name type="scientific">Lactobacillus taiwanensis</name>
    <dbReference type="NCBI Taxonomy" id="508451"/>
    <lineage>
        <taxon>Bacteria</taxon>
        <taxon>Bacillati</taxon>
        <taxon>Bacillota</taxon>
        <taxon>Bacilli</taxon>
        <taxon>Lactobacillales</taxon>
        <taxon>Lactobacillaceae</taxon>
        <taxon>Lactobacillus</taxon>
    </lineage>
</organism>
<dbReference type="PANTHER" id="PTHR24221:SF614">
    <property type="entry name" value="GLUTATHIONE_L-CYSTEINE TRANSPORT SYSTEM ATP-BINDING_PERMEASE PROTEIN CYDC"/>
    <property type="match status" value="1"/>
</dbReference>
<keyword evidence="5 7" id="KW-1133">Transmembrane helix</keyword>
<dbReference type="SMART" id="SM00382">
    <property type="entry name" value="AAA"/>
    <property type="match status" value="1"/>
</dbReference>
<keyword evidence="13" id="KW-1185">Reference proteome</keyword>
<feature type="transmembrane region" description="Helical" evidence="7">
    <location>
        <begin position="157"/>
        <end position="178"/>
    </location>
</feature>
<sequence length="605" mass="68284">MIDKRLFKLPKAKIMLAMLAGLMFLQAFAILGQGIFLAQAIVGSWKRHPFTDITQDVLLFLIFYLLRQGINWFQKWYMNRYANQTTTLLRKQLLNKTYDGGIALVSRIGTGNLVSTLLDGMDEISNYLSLIFPKLIALAIIPWVILIYVFTLNALSGWILLLVFPLLILFMIILGTAAQSKAIKQYAGYVKLQNHFVDALRGLSTLKVLGLARRYGNIVYKNSENYRKKTMGVLRVAILSTFTLDFFTTLSIAMIAMFLGIGLINGNLILYPSLVILILSPEYFLPIRDFGNDFHATLNGKNALGQIFDILSFPTTPQEDQLSRFTWNKGSTLIAKDLSFNYSHVDQNKFTVNKNAKMTGVVKNKKSSAQTSHTVDELQNINLNLTGFQKVGIIGPTGAGKTTLMRILAGFLTPHLKEDNFIVNGQNLTQLNQKNWQNQITYIPQDPYMFAASIKDNLTFYNPDANQEEINTALKATDLNNFIASLKDGLNTKIGENGRGISGGQKQRIALARAFLAKDRRILFFDEPTAHLDIETEYELKEPMKKLMENHLVFFTTHRLHWLNDMDWCLVIENGEIVEQGTPADLAKNGTAFKKLTQPLKEDLL</sequence>
<evidence type="ECO:0000256" key="3">
    <source>
        <dbReference type="ARBA" id="ARBA00022741"/>
    </source>
</evidence>
<dbReference type="PROSITE" id="PS50929">
    <property type="entry name" value="ABC_TM1F"/>
    <property type="match status" value="1"/>
</dbReference>
<proteinExistence type="predicted"/>
<dbReference type="PANTHER" id="PTHR24221">
    <property type="entry name" value="ATP-BINDING CASSETTE SUB-FAMILY B"/>
    <property type="match status" value="1"/>
</dbReference>
<accession>A0A256LD94</accession>
<feature type="domain" description="ABC transporter" evidence="8">
    <location>
        <begin position="356"/>
        <end position="599"/>
    </location>
</feature>
<dbReference type="GO" id="GO:0016887">
    <property type="term" value="F:ATP hydrolysis activity"/>
    <property type="evidence" value="ECO:0007669"/>
    <property type="project" value="InterPro"/>
</dbReference>
<dbReference type="PROSITE" id="PS00211">
    <property type="entry name" value="ABC_TRANSPORTER_1"/>
    <property type="match status" value="1"/>
</dbReference>
<dbReference type="InterPro" id="IPR011527">
    <property type="entry name" value="ABC1_TM_dom"/>
</dbReference>
<reference evidence="10 13" key="2">
    <citation type="submission" date="2017-05" db="EMBL/GenBank/DDBJ databases">
        <authorList>
            <person name="Lin X.B."/>
            <person name="Stothard P."/>
            <person name="Tasseva G."/>
            <person name="Walter J."/>
        </authorList>
    </citation>
    <scope>NUCLEOTIDE SEQUENCE [LARGE SCALE GENOMIC DNA]</scope>
    <source>
        <strain evidence="10 13">609u</strain>
    </source>
</reference>
<dbReference type="PROSITE" id="PS50893">
    <property type="entry name" value="ABC_TRANSPORTER_2"/>
    <property type="match status" value="1"/>
</dbReference>
<dbReference type="RefSeq" id="WP_094496607.1">
    <property type="nucleotide sequence ID" value="NZ_JANKAW010000004.1"/>
</dbReference>
<dbReference type="EMBL" id="NGNV01000022">
    <property type="protein sequence ID" value="OYR87934.1"/>
    <property type="molecule type" value="Genomic_DNA"/>
</dbReference>
<dbReference type="GO" id="GO:0034040">
    <property type="term" value="F:ATPase-coupled lipid transmembrane transporter activity"/>
    <property type="evidence" value="ECO:0007669"/>
    <property type="project" value="TreeGrafter"/>
</dbReference>
<reference evidence="12 13" key="3">
    <citation type="submission" date="2017-09" db="EMBL/GenBank/DDBJ databases">
        <title>Tripartite evolution among Lactobacillus johnsonii, Lactobacillus taiwanensis, Lactobacillus reuteri and their rodent host.</title>
        <authorList>
            <person name="Wang T."/>
            <person name="Knowles S."/>
            <person name="Cheng C."/>
        </authorList>
    </citation>
    <scope>NUCLEOTIDE SEQUENCE [LARGE SCALE GENOMIC DNA]</scope>
    <source>
        <strain evidence="11 12">609q</strain>
        <strain evidence="10 13">609u</strain>
    </source>
</reference>
<evidence type="ECO:0000259" key="8">
    <source>
        <dbReference type="PROSITE" id="PS50893"/>
    </source>
</evidence>
<dbReference type="NCBIfam" id="TIGR02857">
    <property type="entry name" value="CydD"/>
    <property type="match status" value="1"/>
</dbReference>
<dbReference type="AlphaFoldDB" id="A0A256LD94"/>
<evidence type="ECO:0000256" key="2">
    <source>
        <dbReference type="ARBA" id="ARBA00022692"/>
    </source>
</evidence>
<dbReference type="EMBL" id="NGNX01000022">
    <property type="protein sequence ID" value="OYR91408.1"/>
    <property type="molecule type" value="Genomic_DNA"/>
</dbReference>
<dbReference type="Gene3D" id="3.40.50.300">
    <property type="entry name" value="P-loop containing nucleotide triphosphate hydrolases"/>
    <property type="match status" value="1"/>
</dbReference>
<dbReference type="Gene3D" id="1.20.1560.10">
    <property type="entry name" value="ABC transporter type 1, transmembrane domain"/>
    <property type="match status" value="1"/>
</dbReference>
<dbReference type="GO" id="GO:0005886">
    <property type="term" value="C:plasma membrane"/>
    <property type="evidence" value="ECO:0007669"/>
    <property type="project" value="UniProtKB-SubCell"/>
</dbReference>
<protein>
    <submittedName>
        <fullName evidence="11">Thiol reductant ABC exporter subunit CydD</fullName>
    </submittedName>
</protein>
<gene>
    <name evidence="10" type="ORF">CBF53_05260</name>
    <name evidence="11" type="ORF">CBF70_05955</name>
</gene>
<dbReference type="InterPro" id="IPR039421">
    <property type="entry name" value="Type_1_exporter"/>
</dbReference>
<dbReference type="Proteomes" id="UP000215828">
    <property type="component" value="Unassembled WGS sequence"/>
</dbReference>
<dbReference type="SUPFAM" id="SSF52540">
    <property type="entry name" value="P-loop containing nucleoside triphosphate hydrolases"/>
    <property type="match status" value="1"/>
</dbReference>
<evidence type="ECO:0000256" key="4">
    <source>
        <dbReference type="ARBA" id="ARBA00022840"/>
    </source>
</evidence>
<dbReference type="GO" id="GO:0005524">
    <property type="term" value="F:ATP binding"/>
    <property type="evidence" value="ECO:0007669"/>
    <property type="project" value="UniProtKB-KW"/>
</dbReference>
<feature type="transmembrane region" description="Helical" evidence="7">
    <location>
        <begin position="131"/>
        <end position="151"/>
    </location>
</feature>
<dbReference type="CDD" id="cd18584">
    <property type="entry name" value="ABC_6TM_AarD_CydD"/>
    <property type="match status" value="1"/>
</dbReference>
<dbReference type="SUPFAM" id="SSF90123">
    <property type="entry name" value="ABC transporter transmembrane region"/>
    <property type="match status" value="1"/>
</dbReference>
<evidence type="ECO:0000256" key="5">
    <source>
        <dbReference type="ARBA" id="ARBA00022989"/>
    </source>
</evidence>
<reference evidence="11 12" key="1">
    <citation type="submission" date="2017-04" db="EMBL/GenBank/DDBJ databases">
        <authorList>
            <person name="Afonso C.L."/>
            <person name="Miller P.J."/>
            <person name="Scott M.A."/>
            <person name="Spackman E."/>
            <person name="Goraichik I."/>
            <person name="Dimitrov K.M."/>
            <person name="Suarez D.L."/>
            <person name="Swayne D.E."/>
        </authorList>
    </citation>
    <scope>NUCLEOTIDE SEQUENCE [LARGE SCALE GENOMIC DNA]</scope>
    <source>
        <strain evidence="11 12">609q</strain>
    </source>
</reference>
<evidence type="ECO:0000313" key="12">
    <source>
        <dbReference type="Proteomes" id="UP000215828"/>
    </source>
</evidence>
<evidence type="ECO:0000256" key="1">
    <source>
        <dbReference type="ARBA" id="ARBA00004651"/>
    </source>
</evidence>
<evidence type="ECO:0000313" key="11">
    <source>
        <dbReference type="EMBL" id="OYR91408.1"/>
    </source>
</evidence>
<keyword evidence="6 7" id="KW-0472">Membrane</keyword>
<feature type="transmembrane region" description="Helical" evidence="7">
    <location>
        <begin position="236"/>
        <end position="262"/>
    </location>
</feature>
<evidence type="ECO:0000313" key="10">
    <source>
        <dbReference type="EMBL" id="OYR87934.1"/>
    </source>
</evidence>
<comment type="caution">
    <text evidence="11">The sequence shown here is derived from an EMBL/GenBank/DDBJ whole genome shotgun (WGS) entry which is preliminary data.</text>
</comment>
<dbReference type="GO" id="GO:0042883">
    <property type="term" value="P:cysteine transport"/>
    <property type="evidence" value="ECO:0007669"/>
    <property type="project" value="InterPro"/>
</dbReference>
<dbReference type="InterPro" id="IPR003593">
    <property type="entry name" value="AAA+_ATPase"/>
</dbReference>
<dbReference type="InterPro" id="IPR036640">
    <property type="entry name" value="ABC1_TM_sf"/>
</dbReference>
<evidence type="ECO:0000256" key="7">
    <source>
        <dbReference type="SAM" id="Phobius"/>
    </source>
</evidence>
<keyword evidence="3" id="KW-0547">Nucleotide-binding</keyword>
<dbReference type="InterPro" id="IPR003439">
    <property type="entry name" value="ABC_transporter-like_ATP-bd"/>
</dbReference>
<evidence type="ECO:0000256" key="6">
    <source>
        <dbReference type="ARBA" id="ARBA00023136"/>
    </source>
</evidence>
<dbReference type="Pfam" id="PF00664">
    <property type="entry name" value="ABC_membrane"/>
    <property type="match status" value="1"/>
</dbReference>
<feature type="transmembrane region" description="Helical" evidence="7">
    <location>
        <begin position="50"/>
        <end position="66"/>
    </location>
</feature>
<dbReference type="InterPro" id="IPR017871">
    <property type="entry name" value="ABC_transporter-like_CS"/>
</dbReference>
<feature type="domain" description="ABC transmembrane type-1" evidence="9">
    <location>
        <begin position="17"/>
        <end position="299"/>
    </location>
</feature>
<dbReference type="Proteomes" id="UP000216316">
    <property type="component" value="Unassembled WGS sequence"/>
</dbReference>